<dbReference type="AlphaFoldDB" id="A0A426YQE2"/>
<evidence type="ECO:0000313" key="1">
    <source>
        <dbReference type="EMBL" id="RRT53949.1"/>
    </source>
</evidence>
<protein>
    <submittedName>
        <fullName evidence="1">Uncharacterized protein</fullName>
    </submittedName>
</protein>
<evidence type="ECO:0000313" key="2">
    <source>
        <dbReference type="Proteomes" id="UP000287651"/>
    </source>
</evidence>
<dbReference type="Proteomes" id="UP000287651">
    <property type="component" value="Unassembled WGS sequence"/>
</dbReference>
<accession>A0A426YQE2</accession>
<organism evidence="1 2">
    <name type="scientific">Ensete ventricosum</name>
    <name type="common">Abyssinian banana</name>
    <name type="synonym">Musa ensete</name>
    <dbReference type="NCBI Taxonomy" id="4639"/>
    <lineage>
        <taxon>Eukaryota</taxon>
        <taxon>Viridiplantae</taxon>
        <taxon>Streptophyta</taxon>
        <taxon>Embryophyta</taxon>
        <taxon>Tracheophyta</taxon>
        <taxon>Spermatophyta</taxon>
        <taxon>Magnoliopsida</taxon>
        <taxon>Liliopsida</taxon>
        <taxon>Zingiberales</taxon>
        <taxon>Musaceae</taxon>
        <taxon>Ensete</taxon>
    </lineage>
</organism>
<proteinExistence type="predicted"/>
<gene>
    <name evidence="1" type="ORF">B296_00049489</name>
</gene>
<dbReference type="EMBL" id="AMZH03010856">
    <property type="protein sequence ID" value="RRT53949.1"/>
    <property type="molecule type" value="Genomic_DNA"/>
</dbReference>
<reference evidence="1 2" key="1">
    <citation type="journal article" date="2014" name="Agronomy (Basel)">
        <title>A Draft Genome Sequence for Ensete ventricosum, the Drought-Tolerant Tree Against Hunger.</title>
        <authorList>
            <person name="Harrison J."/>
            <person name="Moore K.A."/>
            <person name="Paszkiewicz K."/>
            <person name="Jones T."/>
            <person name="Grant M."/>
            <person name="Ambacheew D."/>
            <person name="Muzemil S."/>
            <person name="Studholme D.J."/>
        </authorList>
    </citation>
    <scope>NUCLEOTIDE SEQUENCE [LARGE SCALE GENOMIC DNA]</scope>
</reference>
<comment type="caution">
    <text evidence="1">The sequence shown here is derived from an EMBL/GenBank/DDBJ whole genome shotgun (WGS) entry which is preliminary data.</text>
</comment>
<name>A0A426YQE2_ENSVE</name>
<sequence length="72" mass="7590">MTSRQEGAQKKRGAHEVANDVSRCGDLVLIEDGTVGRTRSNDPDVGRCQHLESSGTSVAASAMARSMNTKAS</sequence>